<accession>A0A5N5PBZ3</accession>
<feature type="compositionally biased region" description="Basic and acidic residues" evidence="1">
    <location>
        <begin position="58"/>
        <end position="76"/>
    </location>
</feature>
<evidence type="ECO:0000256" key="1">
    <source>
        <dbReference type="SAM" id="MobiDB-lite"/>
    </source>
</evidence>
<organism evidence="2 3">
    <name type="scientific">Pangasianodon hypophthalmus</name>
    <name type="common">Striped catfish</name>
    <name type="synonym">Helicophagus hypophthalmus</name>
    <dbReference type="NCBI Taxonomy" id="310915"/>
    <lineage>
        <taxon>Eukaryota</taxon>
        <taxon>Metazoa</taxon>
        <taxon>Chordata</taxon>
        <taxon>Craniata</taxon>
        <taxon>Vertebrata</taxon>
        <taxon>Euteleostomi</taxon>
        <taxon>Actinopterygii</taxon>
        <taxon>Neopterygii</taxon>
        <taxon>Teleostei</taxon>
        <taxon>Ostariophysi</taxon>
        <taxon>Siluriformes</taxon>
        <taxon>Pangasiidae</taxon>
        <taxon>Pangasianodon</taxon>
    </lineage>
</organism>
<reference evidence="2 3" key="1">
    <citation type="submission" date="2019-06" db="EMBL/GenBank/DDBJ databases">
        <title>A chromosome-scale genome assembly of the striped catfish, Pangasianodon hypophthalmus.</title>
        <authorList>
            <person name="Wen M."/>
            <person name="Zahm M."/>
            <person name="Roques C."/>
            <person name="Cabau C."/>
            <person name="Klopp C."/>
            <person name="Donnadieu C."/>
            <person name="Jouanno E."/>
            <person name="Avarre J.-C."/>
            <person name="Campet M."/>
            <person name="Ha T.T.T."/>
            <person name="Dugue R."/>
            <person name="Lampietro C."/>
            <person name="Louis A."/>
            <person name="Herpin A."/>
            <person name="Echchiki A."/>
            <person name="Berthelot C."/>
            <person name="Parey E."/>
            <person name="Roest-Crollius H."/>
            <person name="Braasch I."/>
            <person name="Postlethwait J."/>
            <person name="Bobe J."/>
            <person name="Montfort J."/>
            <person name="Bouchez O."/>
            <person name="Begum T."/>
            <person name="Schartl M."/>
            <person name="Guiguen Y."/>
        </authorList>
    </citation>
    <scope>NUCLEOTIDE SEQUENCE [LARGE SCALE GENOMIC DNA]</scope>
    <source>
        <strain evidence="2 3">Indonesia</strain>
        <tissue evidence="2">Blood</tissue>
    </source>
</reference>
<dbReference type="Proteomes" id="UP000327468">
    <property type="component" value="Chromosome 5"/>
</dbReference>
<evidence type="ECO:0000313" key="3">
    <source>
        <dbReference type="Proteomes" id="UP000327468"/>
    </source>
</evidence>
<evidence type="ECO:0000313" key="2">
    <source>
        <dbReference type="EMBL" id="KAB5577132.1"/>
    </source>
</evidence>
<keyword evidence="3" id="KW-1185">Reference proteome</keyword>
<name>A0A5N5PBZ3_PANHP</name>
<comment type="caution">
    <text evidence="2">The sequence shown here is derived from an EMBL/GenBank/DDBJ whole genome shotgun (WGS) entry which is preliminary data.</text>
</comment>
<proteinExistence type="predicted"/>
<dbReference type="EMBL" id="VFJC01000006">
    <property type="protein sequence ID" value="KAB5577132.1"/>
    <property type="molecule type" value="Genomic_DNA"/>
</dbReference>
<protein>
    <submittedName>
        <fullName evidence="2">Uncharacterized protein</fullName>
    </submittedName>
</protein>
<dbReference type="AlphaFoldDB" id="A0A5N5PBZ3"/>
<sequence>MQGWRVGGVVGLEFYKRSWNASVHAPTRPPLSVLHARYSRARAASEQRQVWSFQGGKKAGERRKGERWRGRNDKFESVGYTGNTGKKSTGIPEQSTYAEGNWPLFADVRRLLGLKQCPGETQDLMASCE</sequence>
<feature type="region of interest" description="Disordered" evidence="1">
    <location>
        <begin position="49"/>
        <end position="93"/>
    </location>
</feature>
<gene>
    <name evidence="2" type="ORF">PHYPO_G00206420</name>
</gene>
<feature type="compositionally biased region" description="Polar residues" evidence="1">
    <location>
        <begin position="80"/>
        <end position="93"/>
    </location>
</feature>